<evidence type="ECO:0000313" key="7">
    <source>
        <dbReference type="EMBL" id="CAE0703586.1"/>
    </source>
</evidence>
<dbReference type="InterPro" id="IPR029401">
    <property type="entry name" value="Nudix_N"/>
</dbReference>
<feature type="chain" id="PRO_5035681220" description="Nudix hydrolase domain-containing protein" evidence="5">
    <location>
        <begin position="18"/>
        <end position="223"/>
    </location>
</feature>
<dbReference type="OrthoDB" id="447842at2759"/>
<dbReference type="PANTHER" id="PTHR43222">
    <property type="entry name" value="NUDIX HYDROLASE 23"/>
    <property type="match status" value="1"/>
</dbReference>
<accession>A0A7S4A4V2</accession>
<feature type="signal peptide" evidence="5">
    <location>
        <begin position="1"/>
        <end position="17"/>
    </location>
</feature>
<evidence type="ECO:0000259" key="6">
    <source>
        <dbReference type="PROSITE" id="PS51462"/>
    </source>
</evidence>
<feature type="domain" description="Nudix hydrolase" evidence="6">
    <location>
        <begin position="61"/>
        <end position="189"/>
    </location>
</feature>
<dbReference type="Pfam" id="PF00293">
    <property type="entry name" value="NUDIX"/>
    <property type="match status" value="1"/>
</dbReference>
<evidence type="ECO:0000256" key="5">
    <source>
        <dbReference type="SAM" id="SignalP"/>
    </source>
</evidence>
<reference evidence="8" key="2">
    <citation type="submission" date="2021-11" db="EMBL/GenBank/DDBJ databases">
        <authorList>
            <consortium name="Genoscope - CEA"/>
            <person name="William W."/>
        </authorList>
    </citation>
    <scope>NUCLEOTIDE SEQUENCE</scope>
</reference>
<proteinExistence type="inferred from homology"/>
<evidence type="ECO:0000256" key="4">
    <source>
        <dbReference type="RuleBase" id="RU003476"/>
    </source>
</evidence>
<dbReference type="EMBL" id="HBIW01022047">
    <property type="protein sequence ID" value="CAE0703586.1"/>
    <property type="molecule type" value="Transcribed_RNA"/>
</dbReference>
<organism evidence="7">
    <name type="scientific">Pelagomonas calceolata</name>
    <dbReference type="NCBI Taxonomy" id="35677"/>
    <lineage>
        <taxon>Eukaryota</taxon>
        <taxon>Sar</taxon>
        <taxon>Stramenopiles</taxon>
        <taxon>Ochrophyta</taxon>
        <taxon>Pelagophyceae</taxon>
        <taxon>Pelagomonadales</taxon>
        <taxon>Pelagomonadaceae</taxon>
        <taxon>Pelagomonas</taxon>
    </lineage>
</organism>
<comment type="similarity">
    <text evidence="4">Belongs to the Nudix hydrolase family.</text>
</comment>
<protein>
    <recommendedName>
        <fullName evidence="6">Nudix hydrolase domain-containing protein</fullName>
    </recommendedName>
</protein>
<gene>
    <name evidence="7" type="ORF">PCAL00307_LOCUS19033</name>
    <name evidence="8" type="ORF">PECAL_6P00120</name>
</gene>
<evidence type="ECO:0000256" key="3">
    <source>
        <dbReference type="ARBA" id="ARBA00022842"/>
    </source>
</evidence>
<reference evidence="7" key="1">
    <citation type="submission" date="2021-01" db="EMBL/GenBank/DDBJ databases">
        <authorList>
            <person name="Corre E."/>
            <person name="Pelletier E."/>
            <person name="Niang G."/>
            <person name="Scheremetjew M."/>
            <person name="Finn R."/>
            <person name="Kale V."/>
            <person name="Holt S."/>
            <person name="Cochrane G."/>
            <person name="Meng A."/>
            <person name="Brown T."/>
            <person name="Cohen L."/>
        </authorList>
    </citation>
    <scope>NUCLEOTIDE SEQUENCE</scope>
    <source>
        <strain evidence="7">CCMP1756</strain>
    </source>
</reference>
<dbReference type="EMBL" id="CAKKNE010000006">
    <property type="protein sequence ID" value="CAH0378427.1"/>
    <property type="molecule type" value="Genomic_DNA"/>
</dbReference>
<dbReference type="Proteomes" id="UP000789595">
    <property type="component" value="Unassembled WGS sequence"/>
</dbReference>
<evidence type="ECO:0000313" key="9">
    <source>
        <dbReference type="Proteomes" id="UP000789595"/>
    </source>
</evidence>
<evidence type="ECO:0000256" key="1">
    <source>
        <dbReference type="ARBA" id="ARBA00001946"/>
    </source>
</evidence>
<dbReference type="Gene3D" id="3.90.79.10">
    <property type="entry name" value="Nucleoside Triphosphate Pyrophosphohydrolase"/>
    <property type="match status" value="1"/>
</dbReference>
<dbReference type="AlphaFoldDB" id="A0A7S4A4V2"/>
<keyword evidence="3" id="KW-0460">Magnesium</keyword>
<dbReference type="GO" id="GO:0016787">
    <property type="term" value="F:hydrolase activity"/>
    <property type="evidence" value="ECO:0007669"/>
    <property type="project" value="UniProtKB-KW"/>
</dbReference>
<dbReference type="InterPro" id="IPR015797">
    <property type="entry name" value="NUDIX_hydrolase-like_dom_sf"/>
</dbReference>
<dbReference type="InterPro" id="IPR000086">
    <property type="entry name" value="NUDIX_hydrolase_dom"/>
</dbReference>
<keyword evidence="9" id="KW-1185">Reference proteome</keyword>
<dbReference type="SUPFAM" id="SSF55811">
    <property type="entry name" value="Nudix"/>
    <property type="match status" value="1"/>
</dbReference>
<evidence type="ECO:0000313" key="8">
    <source>
        <dbReference type="EMBL" id="CAH0378427.1"/>
    </source>
</evidence>
<dbReference type="PROSITE" id="PS51462">
    <property type="entry name" value="NUDIX"/>
    <property type="match status" value="1"/>
</dbReference>
<dbReference type="InterPro" id="IPR020476">
    <property type="entry name" value="Nudix_hydrolase"/>
</dbReference>
<evidence type="ECO:0000256" key="2">
    <source>
        <dbReference type="ARBA" id="ARBA00022801"/>
    </source>
</evidence>
<name>A0A7S4A4V2_9STRA</name>
<dbReference type="PRINTS" id="PR00502">
    <property type="entry name" value="NUDIXFAMILY"/>
</dbReference>
<keyword evidence="5" id="KW-0732">Signal</keyword>
<dbReference type="PROSITE" id="PS00893">
    <property type="entry name" value="NUDIX_BOX"/>
    <property type="match status" value="1"/>
</dbReference>
<dbReference type="PANTHER" id="PTHR43222:SF2">
    <property type="entry name" value="NUDIX HYDROLASE 23, CHLOROPLASTIC"/>
    <property type="match status" value="1"/>
</dbReference>
<comment type="cofactor">
    <cofactor evidence="1">
        <name>Mg(2+)</name>
        <dbReference type="ChEBI" id="CHEBI:18420"/>
    </cofactor>
</comment>
<dbReference type="Gene3D" id="2.20.70.10">
    <property type="match status" value="1"/>
</dbReference>
<keyword evidence="2 4" id="KW-0378">Hydrolase</keyword>
<sequence length="223" mass="24167">MWRWLLVAAALLQQATPLSVSEINVPKFCAECGGRTMAARTPPGDERPRAVCGACGYVAYENPKVVVAVVARAPDGKVLLAKRAIEPRLGTWGIPQGFMELGETTREAAAREAFEETGAVLNPSEMALLALYNLPGQVQVVYEAPLPANAKLETSTTESSEIKLFEESDALKADLCFPTVTWALERCFSSLDRCRGVQERTKAFQGGEWRVLIDDDGGGYLAS</sequence>
<dbReference type="Pfam" id="PF14803">
    <property type="entry name" value="Zn_ribbon_Nudix"/>
    <property type="match status" value="1"/>
</dbReference>
<dbReference type="InterPro" id="IPR020084">
    <property type="entry name" value="NUDIX_hydrolase_CS"/>
</dbReference>